<gene>
    <name evidence="1" type="ORF">CHARACLAT_007004</name>
</gene>
<organism evidence="1 2">
    <name type="scientific">Characodon lateralis</name>
    <dbReference type="NCBI Taxonomy" id="208331"/>
    <lineage>
        <taxon>Eukaryota</taxon>
        <taxon>Metazoa</taxon>
        <taxon>Chordata</taxon>
        <taxon>Craniata</taxon>
        <taxon>Vertebrata</taxon>
        <taxon>Euteleostomi</taxon>
        <taxon>Actinopterygii</taxon>
        <taxon>Neopterygii</taxon>
        <taxon>Teleostei</taxon>
        <taxon>Neoteleostei</taxon>
        <taxon>Acanthomorphata</taxon>
        <taxon>Ovalentaria</taxon>
        <taxon>Atherinomorphae</taxon>
        <taxon>Cyprinodontiformes</taxon>
        <taxon>Goodeidae</taxon>
        <taxon>Characodon</taxon>
    </lineage>
</organism>
<dbReference type="EMBL" id="JAHUTJ010008571">
    <property type="protein sequence ID" value="MED6266925.1"/>
    <property type="molecule type" value="Genomic_DNA"/>
</dbReference>
<reference evidence="1 2" key="1">
    <citation type="submission" date="2021-06" db="EMBL/GenBank/DDBJ databases">
        <authorList>
            <person name="Palmer J.M."/>
        </authorList>
    </citation>
    <scope>NUCLEOTIDE SEQUENCE [LARGE SCALE GENOMIC DNA]</scope>
    <source>
        <strain evidence="1 2">CL_MEX2019</strain>
        <tissue evidence="1">Muscle</tissue>
    </source>
</reference>
<evidence type="ECO:0000313" key="1">
    <source>
        <dbReference type="EMBL" id="MED6266925.1"/>
    </source>
</evidence>
<comment type="caution">
    <text evidence="1">The sequence shown here is derived from an EMBL/GenBank/DDBJ whole genome shotgun (WGS) entry which is preliminary data.</text>
</comment>
<evidence type="ECO:0000313" key="2">
    <source>
        <dbReference type="Proteomes" id="UP001352852"/>
    </source>
</evidence>
<keyword evidence="2" id="KW-1185">Reference proteome</keyword>
<dbReference type="Proteomes" id="UP001352852">
    <property type="component" value="Unassembled WGS sequence"/>
</dbReference>
<accession>A0ABU7CYM2</accession>
<name>A0ABU7CYM2_9TELE</name>
<proteinExistence type="predicted"/>
<protein>
    <submittedName>
        <fullName evidence="1">Uncharacterized protein</fullName>
    </submittedName>
</protein>
<sequence length="109" mass="12561">MLVSASVLPQTQFLPQFISGFFTGPHIYSNKLSLKPLFCRVAHNLVLGNLKLHKVKNSHMPLFLWLYLGRLHSTWPALRAFTSSLFFHTITYFFHPSVGQWKHNGFCAE</sequence>